<name>A0A0F8W7V6_9ZZZZ</name>
<reference evidence="2" key="1">
    <citation type="journal article" date="2015" name="Nature">
        <title>Complex archaea that bridge the gap between prokaryotes and eukaryotes.</title>
        <authorList>
            <person name="Spang A."/>
            <person name="Saw J.H."/>
            <person name="Jorgensen S.L."/>
            <person name="Zaremba-Niedzwiedzka K."/>
            <person name="Martijn J."/>
            <person name="Lind A.E."/>
            <person name="van Eijk R."/>
            <person name="Schleper C."/>
            <person name="Guy L."/>
            <person name="Ettema T.J."/>
        </authorList>
    </citation>
    <scope>NUCLEOTIDE SEQUENCE</scope>
</reference>
<feature type="region of interest" description="Disordered" evidence="1">
    <location>
        <begin position="1"/>
        <end position="25"/>
    </location>
</feature>
<dbReference type="EMBL" id="LAZR01066875">
    <property type="protein sequence ID" value="KKK52723.1"/>
    <property type="molecule type" value="Genomic_DNA"/>
</dbReference>
<evidence type="ECO:0000313" key="2">
    <source>
        <dbReference type="EMBL" id="KKK52723.1"/>
    </source>
</evidence>
<protein>
    <submittedName>
        <fullName evidence="2">Uncharacterized protein</fullName>
    </submittedName>
</protein>
<organism evidence="2">
    <name type="scientific">marine sediment metagenome</name>
    <dbReference type="NCBI Taxonomy" id="412755"/>
    <lineage>
        <taxon>unclassified sequences</taxon>
        <taxon>metagenomes</taxon>
        <taxon>ecological metagenomes</taxon>
    </lineage>
</organism>
<gene>
    <name evidence="2" type="ORF">LCGC14_3102010</name>
</gene>
<proteinExistence type="predicted"/>
<feature type="compositionally biased region" description="Basic and acidic residues" evidence="1">
    <location>
        <begin position="1"/>
        <end position="10"/>
    </location>
</feature>
<sequence>GINSDGRTKPMGEGMKIGQVGYTFT</sequence>
<feature type="non-terminal residue" evidence="2">
    <location>
        <position position="1"/>
    </location>
</feature>
<evidence type="ECO:0000256" key="1">
    <source>
        <dbReference type="SAM" id="MobiDB-lite"/>
    </source>
</evidence>
<comment type="caution">
    <text evidence="2">The sequence shown here is derived from an EMBL/GenBank/DDBJ whole genome shotgun (WGS) entry which is preliminary data.</text>
</comment>
<dbReference type="AlphaFoldDB" id="A0A0F8W7V6"/>
<accession>A0A0F8W7V6</accession>